<protein>
    <submittedName>
        <fullName evidence="1">Uncharacterized protein</fullName>
    </submittedName>
</protein>
<gene>
    <name evidence="1" type="ORF">HMPREF0528_1283</name>
</gene>
<dbReference type="EMBL" id="ACGR01000038">
    <property type="protein sequence ID" value="EEJ59476.1"/>
    <property type="molecule type" value="Genomic_DNA"/>
</dbReference>
<evidence type="ECO:0000313" key="1">
    <source>
        <dbReference type="EMBL" id="EEJ59476.1"/>
    </source>
</evidence>
<accession>C2E6A9</accession>
<dbReference type="RefSeq" id="WP_004894714.1">
    <property type="nucleotide sequence ID" value="NZ_AZCY01000001.1"/>
</dbReference>
<organism evidence="1 2">
    <name type="scientific">Lactobacillus johnsonii ATCC 33200</name>
    <dbReference type="NCBI Taxonomy" id="525330"/>
    <lineage>
        <taxon>Bacteria</taxon>
        <taxon>Bacillati</taxon>
        <taxon>Bacillota</taxon>
        <taxon>Bacilli</taxon>
        <taxon>Lactobacillales</taxon>
        <taxon>Lactobacillaceae</taxon>
        <taxon>Lactobacillus</taxon>
    </lineage>
</organism>
<comment type="caution">
    <text evidence="1">The sequence shown here is derived from an EMBL/GenBank/DDBJ whole genome shotgun (WGS) entry which is preliminary data.</text>
</comment>
<dbReference type="HOGENOM" id="CLU_1924892_0_0_9"/>
<evidence type="ECO:0000313" key="2">
    <source>
        <dbReference type="Proteomes" id="UP000003491"/>
    </source>
</evidence>
<dbReference type="AlphaFoldDB" id="C2E6A9"/>
<sequence>MAELYSSHNLTFLVSADRFHINKLQKLSIVQAYIKVFDITSDQAEEIAEMTQGYAYAFQLIGDFMYELSTGKNFEESWNYTKLAFKDTLFNQAYDVISHELTEIDFQFLYEMSKIIILVQLLKKWVKASYT</sequence>
<reference evidence="1 2" key="1">
    <citation type="submission" date="2009-01" db="EMBL/GenBank/DDBJ databases">
        <authorList>
            <person name="Qin X."/>
            <person name="Bachman B."/>
            <person name="Battles P."/>
            <person name="Bell A."/>
            <person name="Bess C."/>
            <person name="Bickham C."/>
            <person name="Chaboub L."/>
            <person name="Chen D."/>
            <person name="Coyle M."/>
            <person name="Deiros D.R."/>
            <person name="Dinh H."/>
            <person name="Forbes L."/>
            <person name="Fowler G."/>
            <person name="Francisco L."/>
            <person name="Fu Q."/>
            <person name="Gubbala S."/>
            <person name="Hale W."/>
            <person name="Han Y."/>
            <person name="Hemphill L."/>
            <person name="Highlander S.K."/>
            <person name="Hirani K."/>
            <person name="Hogues M."/>
            <person name="Jackson L."/>
            <person name="Jakkamsetti A."/>
            <person name="Javaid M."/>
            <person name="Jiang H."/>
            <person name="Korchina V."/>
            <person name="Kovar C."/>
            <person name="Lara F."/>
            <person name="Lee S."/>
            <person name="Mata R."/>
            <person name="Mathew T."/>
            <person name="Moen C."/>
            <person name="Morales K."/>
            <person name="Munidasa M."/>
            <person name="Nazareth L."/>
            <person name="Ngo R."/>
            <person name="Nguyen L."/>
            <person name="Okwuonu G."/>
            <person name="Ongeri F."/>
            <person name="Patil S."/>
            <person name="Petrosino J."/>
            <person name="Pham C."/>
            <person name="Pham P."/>
            <person name="Pu L.-L."/>
            <person name="Puazo M."/>
            <person name="Raj R."/>
            <person name="Reid J."/>
            <person name="Rouhana J."/>
            <person name="Saada N."/>
            <person name="Shang Y."/>
            <person name="Simmons D."/>
            <person name="Thornton R."/>
            <person name="Warren J."/>
            <person name="Weissenberger G."/>
            <person name="Zhang J."/>
            <person name="Zhang L."/>
            <person name="Zhou C."/>
            <person name="Zhu D."/>
            <person name="Muzny D."/>
            <person name="Worley K."/>
            <person name="Gibbs R."/>
        </authorList>
    </citation>
    <scope>NUCLEOTIDE SEQUENCE [LARGE SCALE GENOMIC DNA]</scope>
    <source>
        <strain evidence="1 2">ATCC 33200</strain>
    </source>
</reference>
<name>C2E6A9_LACJH</name>
<dbReference type="Proteomes" id="UP000003491">
    <property type="component" value="Unassembled WGS sequence"/>
</dbReference>
<proteinExistence type="predicted"/>